<dbReference type="RefSeq" id="WP_242878107.1">
    <property type="nucleotide sequence ID" value="NZ_FOIO01000035.1"/>
</dbReference>
<dbReference type="AlphaFoldDB" id="A0A1I0I888"/>
<evidence type="ECO:0000256" key="3">
    <source>
        <dbReference type="ARBA" id="ARBA00022692"/>
    </source>
</evidence>
<evidence type="ECO:0000256" key="4">
    <source>
        <dbReference type="ARBA" id="ARBA00022989"/>
    </source>
</evidence>
<feature type="transmembrane region" description="Helical" evidence="6">
    <location>
        <begin position="87"/>
        <end position="105"/>
    </location>
</feature>
<feature type="transmembrane region" description="Helical" evidence="6">
    <location>
        <begin position="117"/>
        <end position="138"/>
    </location>
</feature>
<evidence type="ECO:0000313" key="7">
    <source>
        <dbReference type="EMBL" id="SET91985.1"/>
    </source>
</evidence>
<evidence type="ECO:0000256" key="2">
    <source>
        <dbReference type="ARBA" id="ARBA00022475"/>
    </source>
</evidence>
<organism evidence="7 8">
    <name type="scientific">Enterocloster clostridioformis</name>
    <dbReference type="NCBI Taxonomy" id="1531"/>
    <lineage>
        <taxon>Bacteria</taxon>
        <taxon>Bacillati</taxon>
        <taxon>Bacillota</taxon>
        <taxon>Clostridia</taxon>
        <taxon>Lachnospirales</taxon>
        <taxon>Lachnospiraceae</taxon>
        <taxon>Enterocloster</taxon>
    </lineage>
</organism>
<sequence>MEPRKVTFWRKAMGGISVKTIFLLLLGSMICSFGIHNIHQRTNITEGGIIGLMLLIEHWLNISPAYITPLLDIACYALAFKFLGVNFIKLSAIATLFISGFYKIWELFPPMLPDLSTYPFIAAILGGIFVGIGVGLIVRQGGSGGGDDALALTISRALRWKLSRSYLFTDVVVLVLSLTYIPVTKIIFSLITVTVSSHLIDWIREYKTHNDNYRIIAKPAEPVNDKMNATSSHR</sequence>
<feature type="transmembrane region" description="Helical" evidence="6">
    <location>
        <begin position="21"/>
        <end position="39"/>
    </location>
</feature>
<feature type="transmembrane region" description="Helical" evidence="6">
    <location>
        <begin position="59"/>
        <end position="80"/>
    </location>
</feature>
<evidence type="ECO:0000256" key="6">
    <source>
        <dbReference type="SAM" id="Phobius"/>
    </source>
</evidence>
<gene>
    <name evidence="7" type="ORF">SAMN05216521_103515</name>
</gene>
<dbReference type="InterPro" id="IPR051461">
    <property type="entry name" value="UPF0750_membrane"/>
</dbReference>
<accession>A0A1I0I888</accession>
<dbReference type="Pfam" id="PF02588">
    <property type="entry name" value="YitT_membrane"/>
    <property type="match status" value="1"/>
</dbReference>
<dbReference type="InterPro" id="IPR003740">
    <property type="entry name" value="YitT"/>
</dbReference>
<feature type="transmembrane region" description="Helical" evidence="6">
    <location>
        <begin position="165"/>
        <end position="183"/>
    </location>
</feature>
<dbReference type="PANTHER" id="PTHR33545:SF10">
    <property type="entry name" value="UPF0750 MEMBRANE PROTEIN YPJC"/>
    <property type="match status" value="1"/>
</dbReference>
<comment type="caution">
    <text evidence="7">The sequence shown here is derived from an EMBL/GenBank/DDBJ whole genome shotgun (WGS) entry which is preliminary data.</text>
</comment>
<comment type="subcellular location">
    <subcellularLocation>
        <location evidence="1">Cell membrane</location>
        <topology evidence="1">Multi-pass membrane protein</topology>
    </subcellularLocation>
</comment>
<dbReference type="PANTHER" id="PTHR33545">
    <property type="entry name" value="UPF0750 MEMBRANE PROTEIN YITT-RELATED"/>
    <property type="match status" value="1"/>
</dbReference>
<name>A0A1I0I888_9FIRM</name>
<evidence type="ECO:0000256" key="1">
    <source>
        <dbReference type="ARBA" id="ARBA00004651"/>
    </source>
</evidence>
<dbReference type="EMBL" id="FOIO01000035">
    <property type="protein sequence ID" value="SET91985.1"/>
    <property type="molecule type" value="Genomic_DNA"/>
</dbReference>
<keyword evidence="4 6" id="KW-1133">Transmembrane helix</keyword>
<evidence type="ECO:0000256" key="5">
    <source>
        <dbReference type="ARBA" id="ARBA00023136"/>
    </source>
</evidence>
<evidence type="ECO:0000313" key="8">
    <source>
        <dbReference type="Proteomes" id="UP000182121"/>
    </source>
</evidence>
<keyword evidence="3 6" id="KW-0812">Transmembrane</keyword>
<reference evidence="7 8" key="1">
    <citation type="submission" date="2016-10" db="EMBL/GenBank/DDBJ databases">
        <authorList>
            <person name="Varghese N."/>
            <person name="Submissions S."/>
        </authorList>
    </citation>
    <scope>NUCLEOTIDE SEQUENCE [LARGE SCALE GENOMIC DNA]</scope>
    <source>
        <strain evidence="7 8">NLAE-zl-C196</strain>
    </source>
</reference>
<dbReference type="GO" id="GO:0005886">
    <property type="term" value="C:plasma membrane"/>
    <property type="evidence" value="ECO:0007669"/>
    <property type="project" value="UniProtKB-SubCell"/>
</dbReference>
<keyword evidence="2" id="KW-1003">Cell membrane</keyword>
<keyword evidence="5 6" id="KW-0472">Membrane</keyword>
<proteinExistence type="predicted"/>
<protein>
    <submittedName>
        <fullName evidence="7">Uncharacterized 5xTM membrane BCR, YitT family COG1284</fullName>
    </submittedName>
</protein>
<dbReference type="Proteomes" id="UP000182121">
    <property type="component" value="Unassembled WGS sequence"/>
</dbReference>